<dbReference type="InterPro" id="IPR016181">
    <property type="entry name" value="Acyl_CoA_acyltransferase"/>
</dbReference>
<dbReference type="PANTHER" id="PTHR10925">
    <property type="entry name" value="N-ACETYLTRANSFERASE 10"/>
    <property type="match status" value="1"/>
</dbReference>
<comment type="catalytic activity">
    <reaction evidence="9">
        <text>cytidine(34) in elongator tRNA(Met) + acetyl-CoA + ATP + H2O = N(4)-acetylcytidine(34) in elongator tRNA(Met) + ADP + phosphate + CoA + H(+)</text>
        <dbReference type="Rhea" id="RHEA:43788"/>
        <dbReference type="Rhea" id="RHEA-COMP:10693"/>
        <dbReference type="Rhea" id="RHEA-COMP:10694"/>
        <dbReference type="ChEBI" id="CHEBI:15377"/>
        <dbReference type="ChEBI" id="CHEBI:15378"/>
        <dbReference type="ChEBI" id="CHEBI:30616"/>
        <dbReference type="ChEBI" id="CHEBI:43474"/>
        <dbReference type="ChEBI" id="CHEBI:57287"/>
        <dbReference type="ChEBI" id="CHEBI:57288"/>
        <dbReference type="ChEBI" id="CHEBI:74900"/>
        <dbReference type="ChEBI" id="CHEBI:82748"/>
        <dbReference type="ChEBI" id="CHEBI:456216"/>
        <dbReference type="EC" id="2.3.1.193"/>
    </reaction>
</comment>
<dbReference type="SUPFAM" id="SSF52540">
    <property type="entry name" value="P-loop containing nucleoside triphosphate hydrolases"/>
    <property type="match status" value="1"/>
</dbReference>
<dbReference type="Gene3D" id="3.40.50.11040">
    <property type="match status" value="1"/>
</dbReference>
<name>A0ABS3CW79_9ALTE</name>
<evidence type="ECO:0000256" key="5">
    <source>
        <dbReference type="ARBA" id="ARBA00022741"/>
    </source>
</evidence>
<dbReference type="HAMAP" id="MF_01886">
    <property type="entry name" value="tRNA_acetyltr_TmcA"/>
    <property type="match status" value="1"/>
</dbReference>
<comment type="similarity">
    <text evidence="9">Belongs to the TmcA family.</text>
</comment>
<proteinExistence type="inferred from homology"/>
<evidence type="ECO:0000256" key="2">
    <source>
        <dbReference type="ARBA" id="ARBA00022555"/>
    </source>
</evidence>
<dbReference type="Proteomes" id="UP000663992">
    <property type="component" value="Unassembled WGS sequence"/>
</dbReference>
<evidence type="ECO:0000259" key="10">
    <source>
        <dbReference type="PROSITE" id="PS51186"/>
    </source>
</evidence>
<keyword evidence="12" id="KW-1185">Reference proteome</keyword>
<reference evidence="11 12" key="1">
    <citation type="submission" date="2021-03" db="EMBL/GenBank/DDBJ databases">
        <title>novel species isolated from a fishpond in China.</title>
        <authorList>
            <person name="Lu H."/>
            <person name="Cai Z."/>
        </authorList>
    </citation>
    <scope>NUCLEOTIDE SEQUENCE [LARGE SCALE GENOMIC DNA]</scope>
    <source>
        <strain evidence="11 12">Y57</strain>
    </source>
</reference>
<dbReference type="InterPro" id="IPR000182">
    <property type="entry name" value="GNAT_dom"/>
</dbReference>
<sequence length="688" mass="76903">MQNAFQSWLHERQQGQFHRQLLLIQGTPDWVCQQAQTLTQGGETLWISEEQIPCKAYRQQLGREWDCLVYDLRSGVSANALVALSGTVRRGGLMVLLAPPIEHWQQDLPSLPGKQSFGTEKCTGVFNQWLLEKLQSASGVVICNQQSFRGENMPVLTRPKDVPTPYASHEQAMAVQAIHKVASGHRHRPLVLTADRGRGKTSALGIAAAQLMAKDKQILITAPHLDATEQAFNHAQQQLTDLQREKGYLKAQQGCLKFVPVDVLIREKPRADLLLVDEAAAIPAPLLKSLLNQYSRVVFSSTVHGYEGSGRGFEIRFKPYLEAHRPQWQSQHISEPLRWYQDDPLEQFWFDTLLMQDAPANQSTSDQPLCLQQHSKAQLAANPVLLHQIFELLVNAHYQTSPDDLQRMLDAPDMHIYSLQKQGKLLGAMLVMVEGGSPLSSLADAISLGQRRVQGHLLAQNLSAYLSEPALAALSYWRIVRIALQANSRRQGLGQWMLNELAKAAKTKGIDALGTSYGLSNELLRFWQKAGFMPVRLGHKQDAASGEHSLLMLQALSEPAKQAQQQLTSYFSQEFQYLLPSTFAQLHAPLLLQLFGILCQPQILGHNDRRLLIAFSSGTQPLENLHLAMRKLLSQPKCKVHPGAELACRYVLQGWSIASICAEYNVAGKRQLSEQLRDWVNVALDEAL</sequence>
<feature type="domain" description="N-acetyltransferase" evidence="10">
    <location>
        <begin position="376"/>
        <end position="557"/>
    </location>
</feature>
<feature type="binding site" evidence="9">
    <location>
        <position position="522"/>
    </location>
    <ligand>
        <name>acetyl-CoA</name>
        <dbReference type="ChEBI" id="CHEBI:57288"/>
    </ligand>
</feature>
<keyword evidence="8 9" id="KW-0012">Acyltransferase</keyword>
<dbReference type="EC" id="2.3.1.193" evidence="9"/>
<keyword evidence="3 9" id="KW-0808">Transferase</keyword>
<dbReference type="Pfam" id="PF13718">
    <property type="entry name" value="GNAT_acetyltr_2"/>
    <property type="match status" value="2"/>
</dbReference>
<dbReference type="CDD" id="cd04301">
    <property type="entry name" value="NAT_SF"/>
    <property type="match status" value="1"/>
</dbReference>
<comment type="subcellular location">
    <subcellularLocation>
        <location evidence="9">Cytoplasm</location>
    </subcellularLocation>
</comment>
<dbReference type="Gene3D" id="3.40.630.30">
    <property type="match status" value="1"/>
</dbReference>
<keyword evidence="1 9" id="KW-0963">Cytoplasm</keyword>
<dbReference type="InterPro" id="IPR024914">
    <property type="entry name" value="tRNA_acetyltr_TmcA"/>
</dbReference>
<keyword evidence="4 9" id="KW-0819">tRNA processing</keyword>
<feature type="binding site" evidence="9">
    <location>
        <position position="338"/>
    </location>
    <ligand>
        <name>ATP</name>
        <dbReference type="ChEBI" id="CHEBI:30616"/>
    </ligand>
</feature>
<dbReference type="Gene3D" id="3.40.50.300">
    <property type="entry name" value="P-loop containing nucleotide triphosphate hydrolases"/>
    <property type="match status" value="1"/>
</dbReference>
<dbReference type="InterPro" id="IPR007807">
    <property type="entry name" value="TcmA/NAT10_helicase"/>
</dbReference>
<gene>
    <name evidence="9" type="primary">tmcA</name>
    <name evidence="11" type="ORF">J0A65_16000</name>
</gene>
<keyword evidence="7 9" id="KW-0694">RNA-binding</keyword>
<protein>
    <recommendedName>
        <fullName evidence="9">tRNA(Met) cytidine acetyltransferase TmcA</fullName>
        <ecNumber evidence="9">2.3.1.193</ecNumber>
    </recommendedName>
</protein>
<evidence type="ECO:0000256" key="4">
    <source>
        <dbReference type="ARBA" id="ARBA00022694"/>
    </source>
</evidence>
<evidence type="ECO:0000256" key="7">
    <source>
        <dbReference type="ARBA" id="ARBA00022884"/>
    </source>
</evidence>
<dbReference type="Pfam" id="PF05127">
    <property type="entry name" value="NAT10_TcmA_helicase"/>
    <property type="match status" value="1"/>
</dbReference>
<dbReference type="InterPro" id="IPR013562">
    <property type="entry name" value="TmcA/NAT10_N"/>
</dbReference>
<dbReference type="PROSITE" id="PS51186">
    <property type="entry name" value="GNAT"/>
    <property type="match status" value="1"/>
</dbReference>
<comment type="caution">
    <text evidence="9">Lacks conserved residue(s) required for the propagation of feature annotation.</text>
</comment>
<evidence type="ECO:0000256" key="1">
    <source>
        <dbReference type="ARBA" id="ARBA00022490"/>
    </source>
</evidence>
<evidence type="ECO:0000256" key="6">
    <source>
        <dbReference type="ARBA" id="ARBA00022840"/>
    </source>
</evidence>
<comment type="function">
    <text evidence="9">Catalyzes the formation of N(4)-acetylcytidine (ac(4)C) at the wobble position of tRNA(Met), by using acetyl-CoA as an acetyl donor and ATP (or GTP).</text>
</comment>
<keyword evidence="5 9" id="KW-0547">Nucleotide-binding</keyword>
<accession>A0ABS3CW79</accession>
<evidence type="ECO:0000256" key="3">
    <source>
        <dbReference type="ARBA" id="ARBA00022679"/>
    </source>
</evidence>
<dbReference type="SUPFAM" id="SSF55729">
    <property type="entry name" value="Acyl-CoA N-acyltransferases (Nat)"/>
    <property type="match status" value="1"/>
</dbReference>
<organism evidence="11 12">
    <name type="scientific">Bowmanella yangjiangensis</name>
    <dbReference type="NCBI Taxonomy" id="2811230"/>
    <lineage>
        <taxon>Bacteria</taxon>
        <taxon>Pseudomonadati</taxon>
        <taxon>Pseudomonadota</taxon>
        <taxon>Gammaproteobacteria</taxon>
        <taxon>Alteromonadales</taxon>
        <taxon>Alteromonadaceae</taxon>
        <taxon>Bowmanella</taxon>
    </lineage>
</organism>
<dbReference type="Gene3D" id="1.20.120.890">
    <property type="entry name" value="tRNA(Met) cytidine acetyltransferase, tail domain"/>
    <property type="match status" value="1"/>
</dbReference>
<dbReference type="InterPro" id="IPR027417">
    <property type="entry name" value="P-loop_NTPase"/>
</dbReference>
<dbReference type="Pfam" id="PF08351">
    <property type="entry name" value="TmcA_N"/>
    <property type="match status" value="1"/>
</dbReference>
<feature type="binding site" evidence="9">
    <location>
        <position position="171"/>
    </location>
    <ligand>
        <name>ATP</name>
        <dbReference type="ChEBI" id="CHEBI:30616"/>
    </ligand>
</feature>
<evidence type="ECO:0000256" key="9">
    <source>
        <dbReference type="HAMAP-Rule" id="MF_01886"/>
    </source>
</evidence>
<dbReference type="InterPro" id="IPR038321">
    <property type="entry name" value="TmcA_C_sf"/>
</dbReference>
<dbReference type="PANTHER" id="PTHR10925:SF5">
    <property type="entry name" value="RNA CYTIDINE ACETYLTRANSFERASE"/>
    <property type="match status" value="1"/>
</dbReference>
<dbReference type="EMBL" id="JAFKCS010000018">
    <property type="protein sequence ID" value="MBN7821377.1"/>
    <property type="molecule type" value="Genomic_DNA"/>
</dbReference>
<keyword evidence="6 9" id="KW-0067">ATP-binding</keyword>
<dbReference type="InterPro" id="IPR032672">
    <property type="entry name" value="TmcA/NAT10/Kre33"/>
</dbReference>
<evidence type="ECO:0000256" key="8">
    <source>
        <dbReference type="ARBA" id="ARBA00023315"/>
    </source>
</evidence>
<keyword evidence="2 9" id="KW-0820">tRNA-binding</keyword>
<comment type="caution">
    <text evidence="11">The sequence shown here is derived from an EMBL/GenBank/DDBJ whole genome shotgun (WGS) entry which is preliminary data.</text>
</comment>
<dbReference type="RefSeq" id="WP_206595333.1">
    <property type="nucleotide sequence ID" value="NZ_JAFKCS010000018.1"/>
</dbReference>
<evidence type="ECO:0000313" key="12">
    <source>
        <dbReference type="Proteomes" id="UP000663992"/>
    </source>
</evidence>
<evidence type="ECO:0000313" key="11">
    <source>
        <dbReference type="EMBL" id="MBN7821377.1"/>
    </source>
</evidence>